<keyword evidence="8" id="KW-1185">Reference proteome</keyword>
<comment type="subcellular location">
    <subcellularLocation>
        <location evidence="1">Mitochondrion inner membrane</location>
        <topology evidence="1">Single-pass membrane protein</topology>
    </subcellularLocation>
</comment>
<evidence type="ECO:0000256" key="2">
    <source>
        <dbReference type="ARBA" id="ARBA00009331"/>
    </source>
</evidence>
<keyword evidence="3" id="KW-0999">Mitochondrion inner membrane</keyword>
<name>A0A8U0URE9_MUSPF</name>
<keyword evidence="4" id="KW-0809">Transit peptide</keyword>
<protein>
    <submittedName>
        <fullName evidence="9">Cytochrome c oxidase subunit 7A-related protein, mitochondrial-like</fullName>
    </submittedName>
</protein>
<comment type="similarity">
    <text evidence="2">Belongs to the cytochrome c oxidase VIIa family.</text>
</comment>
<dbReference type="GO" id="GO:0097250">
    <property type="term" value="P:mitochondrial respirasome assembly"/>
    <property type="evidence" value="ECO:0007669"/>
    <property type="project" value="TreeGrafter"/>
</dbReference>
<dbReference type="Proteomes" id="UP000000715">
    <property type="component" value="Unplaced"/>
</dbReference>
<dbReference type="GO" id="GO:0005743">
    <property type="term" value="C:mitochondrial inner membrane"/>
    <property type="evidence" value="ECO:0007669"/>
    <property type="project" value="UniProtKB-SubCell"/>
</dbReference>
<evidence type="ECO:0000256" key="7">
    <source>
        <dbReference type="SAM" id="Phobius"/>
    </source>
</evidence>
<evidence type="ECO:0000256" key="1">
    <source>
        <dbReference type="ARBA" id="ARBA00004434"/>
    </source>
</evidence>
<dbReference type="PANTHER" id="PTHR10510">
    <property type="entry name" value="CYTOCHROME C OXIDASE POLYPEPTIDE 7A"/>
    <property type="match status" value="1"/>
</dbReference>
<sequence>MNEAFGSSPDTQSCPFMPLIFSVIGKCSTHAKKYPVTSDLKKMKKWFGEQLKAPLYAVAQAAAAGSRTPGVLYYKFSGFTQKLTGTWASDAYSPQGLRPLVSTEAPPIIFATPTKLSSDFPVYDYAGKNKVPELQKFFQKSDGVPIHLKRGLPDQMLYWTTMALTLGGTIYCLIALYMASQPRNK</sequence>
<evidence type="ECO:0000313" key="8">
    <source>
        <dbReference type="Proteomes" id="UP000000715"/>
    </source>
</evidence>
<dbReference type="GeneID" id="101674890"/>
<dbReference type="InterPro" id="IPR036539">
    <property type="entry name" value="Cyt_c_oxidase_su7a_sf"/>
</dbReference>
<dbReference type="SUPFAM" id="SSF81419">
    <property type="entry name" value="Mitochondrial cytochrome c oxidase subunit VIIa"/>
    <property type="match status" value="1"/>
</dbReference>
<dbReference type="RefSeq" id="XP_044923666.1">
    <property type="nucleotide sequence ID" value="XM_045067731.1"/>
</dbReference>
<dbReference type="Pfam" id="PF02238">
    <property type="entry name" value="COX7a"/>
    <property type="match status" value="1"/>
</dbReference>
<dbReference type="GO" id="GO:0006123">
    <property type="term" value="P:mitochondrial electron transport, cytochrome c to oxygen"/>
    <property type="evidence" value="ECO:0007669"/>
    <property type="project" value="InterPro"/>
</dbReference>
<dbReference type="GO" id="GO:0002082">
    <property type="term" value="P:regulation of oxidative phosphorylation"/>
    <property type="evidence" value="ECO:0007669"/>
    <property type="project" value="TreeGrafter"/>
</dbReference>
<gene>
    <name evidence="9" type="primary">LOC101674890</name>
</gene>
<keyword evidence="6 7" id="KW-0472">Membrane</keyword>
<evidence type="ECO:0000256" key="4">
    <source>
        <dbReference type="ARBA" id="ARBA00022946"/>
    </source>
</evidence>
<keyword evidence="7" id="KW-0812">Transmembrane</keyword>
<reference evidence="9" key="1">
    <citation type="submission" date="2025-08" db="UniProtKB">
        <authorList>
            <consortium name="RefSeq"/>
        </authorList>
    </citation>
    <scope>IDENTIFICATION</scope>
    <source>
        <tissue evidence="9">Brain</tissue>
    </source>
</reference>
<evidence type="ECO:0000256" key="5">
    <source>
        <dbReference type="ARBA" id="ARBA00023128"/>
    </source>
</evidence>
<evidence type="ECO:0000313" key="9">
    <source>
        <dbReference type="RefSeq" id="XP_044923666.1"/>
    </source>
</evidence>
<keyword evidence="5" id="KW-0496">Mitochondrion</keyword>
<keyword evidence="7" id="KW-1133">Transmembrane helix</keyword>
<proteinExistence type="inferred from homology"/>
<dbReference type="PANTHER" id="PTHR10510:SF2">
    <property type="entry name" value="CYTOCHROME C OXIDASE SUBUNIT 7A-RELATED PROTEIN, MITOCHONDRIAL"/>
    <property type="match status" value="1"/>
</dbReference>
<dbReference type="AlphaFoldDB" id="A0A8U0URE9"/>
<accession>A0A8U0URE9</accession>
<feature type="transmembrane region" description="Helical" evidence="7">
    <location>
        <begin position="156"/>
        <end position="179"/>
    </location>
</feature>
<dbReference type="FunFam" id="4.10.91.10:FF:000001">
    <property type="entry name" value="Cytochrome c oxidase subunit 7A1, mitochondrial"/>
    <property type="match status" value="1"/>
</dbReference>
<dbReference type="InterPro" id="IPR039297">
    <property type="entry name" value="COX7a"/>
</dbReference>
<evidence type="ECO:0000256" key="3">
    <source>
        <dbReference type="ARBA" id="ARBA00022792"/>
    </source>
</evidence>
<dbReference type="OrthoDB" id="5966508at2759"/>
<organism evidence="8 9">
    <name type="scientific">Mustela putorius furo</name>
    <name type="common">European domestic ferret</name>
    <name type="synonym">Mustela furo</name>
    <dbReference type="NCBI Taxonomy" id="9669"/>
    <lineage>
        <taxon>Eukaryota</taxon>
        <taxon>Metazoa</taxon>
        <taxon>Chordata</taxon>
        <taxon>Craniata</taxon>
        <taxon>Vertebrata</taxon>
        <taxon>Euteleostomi</taxon>
        <taxon>Mammalia</taxon>
        <taxon>Eutheria</taxon>
        <taxon>Laurasiatheria</taxon>
        <taxon>Carnivora</taxon>
        <taxon>Caniformia</taxon>
        <taxon>Musteloidea</taxon>
        <taxon>Mustelidae</taxon>
        <taxon>Mustelinae</taxon>
        <taxon>Mustela</taxon>
    </lineage>
</organism>
<evidence type="ECO:0000256" key="6">
    <source>
        <dbReference type="ARBA" id="ARBA00023136"/>
    </source>
</evidence>
<dbReference type="InterPro" id="IPR003177">
    <property type="entry name" value="Cytc_oxidase_su7a_met"/>
</dbReference>
<dbReference type="CDD" id="cd00928">
    <property type="entry name" value="Cyt_c_Oxidase_VIIa"/>
    <property type="match status" value="1"/>
</dbReference>
<dbReference type="Gene3D" id="4.10.91.10">
    <property type="entry name" value="Cytochrome c oxidase, subunit VIIa"/>
    <property type="match status" value="1"/>
</dbReference>
<dbReference type="GO" id="GO:0045277">
    <property type="term" value="C:respiratory chain complex IV"/>
    <property type="evidence" value="ECO:0007669"/>
    <property type="project" value="InterPro"/>
</dbReference>